<reference evidence="3 4" key="1">
    <citation type="submission" date="2018-01" db="EMBL/GenBank/DDBJ databases">
        <title>Draft genome of the type strain Pseudomonas oceani DSM 100277 isolated from the deep water in Okinawa trough, northwestern Pacific Ocean.</title>
        <authorList>
            <person name="Gomila M."/>
            <person name="Mulet M."/>
            <person name="Garcia-Valdes E."/>
            <person name="Lalucat J."/>
        </authorList>
    </citation>
    <scope>NUCLEOTIDE SEQUENCE [LARGE SCALE GENOMIC DNA]</scope>
    <source>
        <strain evidence="3 4">DSM 100277</strain>
    </source>
</reference>
<sequence length="174" mass="18549">MSLLQTDRRRQAGVGLLEVLIALLIIAIGALGYAGLQLTALRNSGDAADRAHAAMIAQDAIERIKSNPAMSDYYADPDNWPASANGSAGSPEDWKVCRDAVCTAEEMADWDIKQLVWAASTSLLGGRVMATDCDFGSLGCVVVSWDEQAPALCLSEDGINTADDSQCLVMEIQR</sequence>
<evidence type="ECO:0000259" key="2">
    <source>
        <dbReference type="Pfam" id="PF22150"/>
    </source>
</evidence>
<keyword evidence="1" id="KW-0812">Transmembrane</keyword>
<comment type="caution">
    <text evidence="3">The sequence shown here is derived from an EMBL/GenBank/DDBJ whole genome shotgun (WGS) entry which is preliminary data.</text>
</comment>
<dbReference type="NCBIfam" id="TIGR02523">
    <property type="entry name" value="type_IV_pilV"/>
    <property type="match status" value="1"/>
</dbReference>
<keyword evidence="1" id="KW-1133">Transmembrane helix</keyword>
<keyword evidence="4" id="KW-1185">Reference proteome</keyword>
<dbReference type="Proteomes" id="UP000243451">
    <property type="component" value="Unassembled WGS sequence"/>
</dbReference>
<organism evidence="3 4">
    <name type="scientific">Halopseudomonas oceani</name>
    <dbReference type="NCBI Taxonomy" id="1708783"/>
    <lineage>
        <taxon>Bacteria</taxon>
        <taxon>Pseudomonadati</taxon>
        <taxon>Pseudomonadota</taxon>
        <taxon>Gammaproteobacteria</taxon>
        <taxon>Pseudomonadales</taxon>
        <taxon>Pseudomonadaceae</taxon>
        <taxon>Halopseudomonas</taxon>
    </lineage>
</organism>
<dbReference type="Pfam" id="PF07963">
    <property type="entry name" value="N_methyl"/>
    <property type="match status" value="1"/>
</dbReference>
<feature type="domain" description="Type IV pilin Tt1218-like" evidence="2">
    <location>
        <begin position="35"/>
        <end position="112"/>
    </location>
</feature>
<dbReference type="OrthoDB" id="6078460at2"/>
<dbReference type="NCBIfam" id="TIGR02532">
    <property type="entry name" value="IV_pilin_GFxxxE"/>
    <property type="match status" value="1"/>
</dbReference>
<evidence type="ECO:0000313" key="4">
    <source>
        <dbReference type="Proteomes" id="UP000243451"/>
    </source>
</evidence>
<name>A0A2P4EY85_9GAMM</name>
<keyword evidence="1" id="KW-0472">Membrane</keyword>
<protein>
    <submittedName>
        <fullName evidence="3">Type IV pilus modification protein PilV</fullName>
    </submittedName>
</protein>
<dbReference type="InterPro" id="IPR013362">
    <property type="entry name" value="Pilus_4_PilV"/>
</dbReference>
<dbReference type="InterPro" id="IPR012902">
    <property type="entry name" value="N_methyl_site"/>
</dbReference>
<dbReference type="Pfam" id="PF22150">
    <property type="entry name" value="Tt1218-like"/>
    <property type="match status" value="1"/>
</dbReference>
<dbReference type="InterPro" id="IPR054402">
    <property type="entry name" value="Tt1218-like_dom"/>
</dbReference>
<gene>
    <name evidence="3" type="primary">pilV</name>
    <name evidence="3" type="ORF">C1949_05285</name>
</gene>
<dbReference type="AlphaFoldDB" id="A0A2P4EY85"/>
<proteinExistence type="predicted"/>
<feature type="transmembrane region" description="Helical" evidence="1">
    <location>
        <begin position="12"/>
        <end position="36"/>
    </location>
</feature>
<dbReference type="EMBL" id="PPSK01000003">
    <property type="protein sequence ID" value="POB05183.1"/>
    <property type="molecule type" value="Genomic_DNA"/>
</dbReference>
<dbReference type="RefSeq" id="WP_104737419.1">
    <property type="nucleotide sequence ID" value="NZ_BMHR01000001.1"/>
</dbReference>
<evidence type="ECO:0000313" key="3">
    <source>
        <dbReference type="EMBL" id="POB05183.1"/>
    </source>
</evidence>
<evidence type="ECO:0000256" key="1">
    <source>
        <dbReference type="SAM" id="Phobius"/>
    </source>
</evidence>
<accession>A0A2P4EY85</accession>